<feature type="compositionally biased region" description="Low complexity" evidence="1">
    <location>
        <begin position="1"/>
        <end position="13"/>
    </location>
</feature>
<protein>
    <submittedName>
        <fullName evidence="2">Uncharacterized protein</fullName>
    </submittedName>
</protein>
<dbReference type="AlphaFoldDB" id="A0AAE4CXX0"/>
<comment type="caution">
    <text evidence="2">The sequence shown here is derived from an EMBL/GenBank/DDBJ whole genome shotgun (WGS) entry which is preliminary data.</text>
</comment>
<evidence type="ECO:0000313" key="3">
    <source>
        <dbReference type="Proteomes" id="UP001183629"/>
    </source>
</evidence>
<reference evidence="2 3" key="1">
    <citation type="submission" date="2023-07" db="EMBL/GenBank/DDBJ databases">
        <title>Sequencing the genomes of 1000 actinobacteria strains.</title>
        <authorList>
            <person name="Klenk H.-P."/>
        </authorList>
    </citation>
    <scope>NUCLEOTIDE SEQUENCE [LARGE SCALE GENOMIC DNA]</scope>
    <source>
        <strain evidence="2 3">DSM 44711</strain>
    </source>
</reference>
<name>A0AAE4CXX0_9ACTN</name>
<keyword evidence="3" id="KW-1185">Reference proteome</keyword>
<feature type="region of interest" description="Disordered" evidence="1">
    <location>
        <begin position="1"/>
        <end position="34"/>
    </location>
</feature>
<proteinExistence type="predicted"/>
<sequence length="93" mass="9477">MTAMIADPAGAEPRPGPAPAGVQERSPAVFPPGPYGLACPAGTGRSPDLSWAPPGASTGSASWFRCVVVAVSPLRRSSGCWTFVIMRSLLVAP</sequence>
<gene>
    <name evidence="2" type="ORF">J2S44_005494</name>
</gene>
<accession>A0AAE4CXX0</accession>
<dbReference type="RefSeq" id="WP_310419799.1">
    <property type="nucleotide sequence ID" value="NZ_JAVDYC010000001.1"/>
</dbReference>
<dbReference type="EMBL" id="JAVDYC010000001">
    <property type="protein sequence ID" value="MDR7325244.1"/>
    <property type="molecule type" value="Genomic_DNA"/>
</dbReference>
<dbReference type="Proteomes" id="UP001183629">
    <property type="component" value="Unassembled WGS sequence"/>
</dbReference>
<organism evidence="2 3">
    <name type="scientific">Catenuloplanes niger</name>
    <dbReference type="NCBI Taxonomy" id="587534"/>
    <lineage>
        <taxon>Bacteria</taxon>
        <taxon>Bacillati</taxon>
        <taxon>Actinomycetota</taxon>
        <taxon>Actinomycetes</taxon>
        <taxon>Micromonosporales</taxon>
        <taxon>Micromonosporaceae</taxon>
        <taxon>Catenuloplanes</taxon>
    </lineage>
</organism>
<evidence type="ECO:0000313" key="2">
    <source>
        <dbReference type="EMBL" id="MDR7325244.1"/>
    </source>
</evidence>
<evidence type="ECO:0000256" key="1">
    <source>
        <dbReference type="SAM" id="MobiDB-lite"/>
    </source>
</evidence>